<dbReference type="PANTHER" id="PTHR45138:SF9">
    <property type="entry name" value="DIGUANYLATE CYCLASE DGCM-RELATED"/>
    <property type="match status" value="1"/>
</dbReference>
<dbReference type="InterPro" id="IPR050469">
    <property type="entry name" value="Diguanylate_Cyclase"/>
</dbReference>
<dbReference type="EC" id="2.7.7.65" evidence="2"/>
<dbReference type="InterPro" id="IPR009050">
    <property type="entry name" value="Globin-like_sf"/>
</dbReference>
<dbReference type="Pfam" id="PF00990">
    <property type="entry name" value="GGDEF"/>
    <property type="match status" value="1"/>
</dbReference>
<evidence type="ECO:0000256" key="5">
    <source>
        <dbReference type="ARBA" id="ARBA00034247"/>
    </source>
</evidence>
<dbReference type="OrthoDB" id="9803824at2"/>
<evidence type="ECO:0000256" key="2">
    <source>
        <dbReference type="ARBA" id="ARBA00012528"/>
    </source>
</evidence>
<dbReference type="NCBIfam" id="TIGR00254">
    <property type="entry name" value="GGDEF"/>
    <property type="match status" value="1"/>
</dbReference>
<dbReference type="GO" id="GO:0043709">
    <property type="term" value="P:cell adhesion involved in single-species biofilm formation"/>
    <property type="evidence" value="ECO:0007669"/>
    <property type="project" value="TreeGrafter"/>
</dbReference>
<dbReference type="SUPFAM" id="SSF46458">
    <property type="entry name" value="Globin-like"/>
    <property type="match status" value="1"/>
</dbReference>
<dbReference type="EMBL" id="PGCP01000019">
    <property type="protein sequence ID" value="PJC92783.1"/>
    <property type="molecule type" value="Genomic_DNA"/>
</dbReference>
<dbReference type="SMART" id="SM00267">
    <property type="entry name" value="GGDEF"/>
    <property type="match status" value="1"/>
</dbReference>
<accession>A0A2M8H8A4</accession>
<dbReference type="GO" id="GO:1902201">
    <property type="term" value="P:negative regulation of bacterial-type flagellum-dependent cell motility"/>
    <property type="evidence" value="ECO:0007669"/>
    <property type="project" value="TreeGrafter"/>
</dbReference>
<evidence type="ECO:0000256" key="4">
    <source>
        <dbReference type="ARBA" id="ARBA00029839"/>
    </source>
</evidence>
<keyword evidence="8" id="KW-1185">Reference proteome</keyword>
<dbReference type="Gene3D" id="3.30.70.270">
    <property type="match status" value="1"/>
</dbReference>
<dbReference type="InterPro" id="IPR012292">
    <property type="entry name" value="Globin/Proto"/>
</dbReference>
<dbReference type="Proteomes" id="UP000232060">
    <property type="component" value="Unassembled WGS sequence"/>
</dbReference>
<protein>
    <recommendedName>
        <fullName evidence="3">Diguanylate cyclase DosC</fullName>
        <ecNumber evidence="2">2.7.7.65</ecNumber>
    </recommendedName>
    <alternativeName>
        <fullName evidence="4">Direct oxygen-sensing cyclase</fullName>
    </alternativeName>
</protein>
<evidence type="ECO:0000256" key="1">
    <source>
        <dbReference type="ARBA" id="ARBA00001946"/>
    </source>
</evidence>
<comment type="catalytic activity">
    <reaction evidence="5">
        <text>2 GTP = 3',3'-c-di-GMP + 2 diphosphate</text>
        <dbReference type="Rhea" id="RHEA:24898"/>
        <dbReference type="ChEBI" id="CHEBI:33019"/>
        <dbReference type="ChEBI" id="CHEBI:37565"/>
        <dbReference type="ChEBI" id="CHEBI:58805"/>
        <dbReference type="EC" id="2.7.7.65"/>
    </reaction>
</comment>
<evidence type="ECO:0000256" key="3">
    <source>
        <dbReference type="ARBA" id="ARBA00015125"/>
    </source>
</evidence>
<name>A0A2M8H8A4_9GAMM</name>
<dbReference type="GO" id="GO:0005886">
    <property type="term" value="C:plasma membrane"/>
    <property type="evidence" value="ECO:0007669"/>
    <property type="project" value="TreeGrafter"/>
</dbReference>
<dbReference type="Gene3D" id="1.10.490.10">
    <property type="entry name" value="Globins"/>
    <property type="match status" value="1"/>
</dbReference>
<dbReference type="GO" id="GO:0020037">
    <property type="term" value="F:heme binding"/>
    <property type="evidence" value="ECO:0007669"/>
    <property type="project" value="InterPro"/>
</dbReference>
<sequence length="345" mass="39255">MLIEKTLLEQFNINEIEIQRRMELFKLTQGELDLLAAQQPIIEQHLDSLVAKFYDKQTQFDEIALLIGDADTLQRLRNAQRRYIQELFSGHYDNAYVNSRLRIGLVHKRIGVEPKLYLSASCTLKYLVEDVLIEHIANPSELPQVLRALDKLISFDTALVFDTYIGTLLSAVENAKKRMETYARELEEKSKILSAHAERDPLTELYNKRAMQRTIMRELNAAIRRKSYLSVIYIDVNKFKFINDTFGHAKGDEVLQTLGQAITESCRTSDFPCRIGGDEFCVILPEASRATALHIGDRIEAAFTTAYPEYSISIGICVTGNESFVSANELIEGADKAMYEAKQQS</sequence>
<evidence type="ECO:0000259" key="6">
    <source>
        <dbReference type="PROSITE" id="PS50887"/>
    </source>
</evidence>
<evidence type="ECO:0000313" key="7">
    <source>
        <dbReference type="EMBL" id="PJC92783.1"/>
    </source>
</evidence>
<comment type="caution">
    <text evidence="7">The sequence shown here is derived from an EMBL/GenBank/DDBJ whole genome shotgun (WGS) entry which is preliminary data.</text>
</comment>
<dbReference type="GO" id="GO:0019825">
    <property type="term" value="F:oxygen binding"/>
    <property type="evidence" value="ECO:0007669"/>
    <property type="project" value="InterPro"/>
</dbReference>
<dbReference type="PANTHER" id="PTHR45138">
    <property type="entry name" value="REGULATORY COMPONENTS OF SENSORY TRANSDUCTION SYSTEM"/>
    <property type="match status" value="1"/>
</dbReference>
<dbReference type="PROSITE" id="PS50887">
    <property type="entry name" value="GGDEF"/>
    <property type="match status" value="1"/>
</dbReference>
<feature type="domain" description="GGDEF" evidence="6">
    <location>
        <begin position="227"/>
        <end position="345"/>
    </location>
</feature>
<gene>
    <name evidence="7" type="ORF">CUC44_13075</name>
</gene>
<organism evidence="7 8">
    <name type="scientific">Aeromonas lusitana</name>
    <dbReference type="NCBI Taxonomy" id="931529"/>
    <lineage>
        <taxon>Bacteria</taxon>
        <taxon>Pseudomonadati</taxon>
        <taxon>Pseudomonadota</taxon>
        <taxon>Gammaproteobacteria</taxon>
        <taxon>Aeromonadales</taxon>
        <taxon>Aeromonadaceae</taxon>
        <taxon>Aeromonas</taxon>
    </lineage>
</organism>
<dbReference type="Pfam" id="PF11563">
    <property type="entry name" value="Protoglobin"/>
    <property type="match status" value="1"/>
</dbReference>
<dbReference type="InterPro" id="IPR043128">
    <property type="entry name" value="Rev_trsase/Diguanyl_cyclase"/>
</dbReference>
<dbReference type="InterPro" id="IPR044398">
    <property type="entry name" value="Globin-sensor_dom"/>
</dbReference>
<dbReference type="SUPFAM" id="SSF55073">
    <property type="entry name" value="Nucleotide cyclase"/>
    <property type="match status" value="1"/>
</dbReference>
<dbReference type="FunFam" id="3.30.70.270:FF:000001">
    <property type="entry name" value="Diguanylate cyclase domain protein"/>
    <property type="match status" value="1"/>
</dbReference>
<dbReference type="AlphaFoldDB" id="A0A2M8H8A4"/>
<reference evidence="7 8" key="1">
    <citation type="submission" date="2017-11" db="EMBL/GenBank/DDBJ databases">
        <title>Draft genome sequence of environmental isolate Aeromonas lusitania sp. nov. MDC 2473.</title>
        <authorList>
            <person name="Colston S.M."/>
            <person name="Navarro A."/>
            <person name="Martinez-Murcia A.J."/>
            <person name="Graf J."/>
        </authorList>
    </citation>
    <scope>NUCLEOTIDE SEQUENCE [LARGE SCALE GENOMIC DNA]</scope>
    <source>
        <strain evidence="7 8">MDC 2473</strain>
    </source>
</reference>
<dbReference type="InterPro" id="IPR029787">
    <property type="entry name" value="Nucleotide_cyclase"/>
</dbReference>
<dbReference type="InterPro" id="IPR000160">
    <property type="entry name" value="GGDEF_dom"/>
</dbReference>
<proteinExistence type="predicted"/>
<evidence type="ECO:0000313" key="8">
    <source>
        <dbReference type="Proteomes" id="UP000232060"/>
    </source>
</evidence>
<dbReference type="RefSeq" id="WP_100860365.1">
    <property type="nucleotide sequence ID" value="NZ_PGCP01000019.1"/>
</dbReference>
<dbReference type="GO" id="GO:0052621">
    <property type="term" value="F:diguanylate cyclase activity"/>
    <property type="evidence" value="ECO:0007669"/>
    <property type="project" value="UniProtKB-EC"/>
</dbReference>
<dbReference type="CDD" id="cd01949">
    <property type="entry name" value="GGDEF"/>
    <property type="match status" value="1"/>
</dbReference>
<comment type="cofactor">
    <cofactor evidence="1">
        <name>Mg(2+)</name>
        <dbReference type="ChEBI" id="CHEBI:18420"/>
    </cofactor>
</comment>